<dbReference type="AlphaFoldDB" id="R9P206"/>
<accession>R9P206</accession>
<dbReference type="RefSeq" id="XP_012188940.1">
    <property type="nucleotide sequence ID" value="XM_012333550.1"/>
</dbReference>
<protein>
    <submittedName>
        <fullName evidence="1">Transporter</fullName>
    </submittedName>
</protein>
<evidence type="ECO:0000313" key="1">
    <source>
        <dbReference type="EMBL" id="GAC95353.1"/>
    </source>
</evidence>
<keyword evidence="2" id="KW-1185">Reference proteome</keyword>
<organism evidence="1 2">
    <name type="scientific">Pseudozyma hubeiensis (strain SY62)</name>
    <name type="common">Yeast</name>
    <dbReference type="NCBI Taxonomy" id="1305764"/>
    <lineage>
        <taxon>Eukaryota</taxon>
        <taxon>Fungi</taxon>
        <taxon>Dikarya</taxon>
        <taxon>Basidiomycota</taxon>
        <taxon>Ustilaginomycotina</taxon>
        <taxon>Ustilaginomycetes</taxon>
        <taxon>Ustilaginales</taxon>
        <taxon>Ustilaginaceae</taxon>
        <taxon>Pseudozyma</taxon>
    </lineage>
</organism>
<sequence length="139" mass="15549">MRRKRSGRVGVGSTVAERDTTKFHRWLTLLPSSLACASSPIERWPPFPFAVSALFSVKLQPTAFDSSTDSQLEIIDETDSDDPLVLARRIETCHKTEGIDFLTRLDHGAVALSDTVLLRASAANLEIRFMQMTFLLRRA</sequence>
<dbReference type="Proteomes" id="UP000014071">
    <property type="component" value="Unassembled WGS sequence"/>
</dbReference>
<reference evidence="2" key="1">
    <citation type="journal article" date="2013" name="Genome Announc.">
        <title>Draft genome sequence of the basidiomycetous yeast-like fungus Pseudozyma hubeiensis SY62, which produces an abundant amount of the biosurfactant mannosylerythritol lipids.</title>
        <authorList>
            <person name="Konishi M."/>
            <person name="Hatada Y."/>
            <person name="Horiuchi J."/>
        </authorList>
    </citation>
    <scope>NUCLEOTIDE SEQUENCE [LARGE SCALE GENOMIC DNA]</scope>
    <source>
        <strain evidence="2">SY62</strain>
    </source>
</reference>
<dbReference type="GeneID" id="24108219"/>
<evidence type="ECO:0000313" key="2">
    <source>
        <dbReference type="Proteomes" id="UP000014071"/>
    </source>
</evidence>
<gene>
    <name evidence="1" type="ORF">PHSY_002928</name>
</gene>
<dbReference type="HOGENOM" id="CLU_1845987_0_0_1"/>
<proteinExistence type="predicted"/>
<dbReference type="EMBL" id="DF238793">
    <property type="protein sequence ID" value="GAC95353.1"/>
    <property type="molecule type" value="Genomic_DNA"/>
</dbReference>
<name>R9P206_PSEHS</name>